<keyword evidence="3" id="KW-1185">Reference proteome</keyword>
<dbReference type="GO" id="GO:0016301">
    <property type="term" value="F:kinase activity"/>
    <property type="evidence" value="ECO:0007669"/>
    <property type="project" value="UniProtKB-KW"/>
</dbReference>
<dbReference type="RefSeq" id="WP_148066441.1">
    <property type="nucleotide sequence ID" value="NZ_VRZA01000001.1"/>
</dbReference>
<organism evidence="2 3">
    <name type="scientific">Parahaliea maris</name>
    <dbReference type="NCBI Taxonomy" id="2716870"/>
    <lineage>
        <taxon>Bacteria</taxon>
        <taxon>Pseudomonadati</taxon>
        <taxon>Pseudomonadota</taxon>
        <taxon>Gammaproteobacteria</taxon>
        <taxon>Cellvibrionales</taxon>
        <taxon>Halieaceae</taxon>
        <taxon>Parahaliea</taxon>
    </lineage>
</organism>
<accession>A0A5C9AA56</accession>
<dbReference type="InterPro" id="IPR036291">
    <property type="entry name" value="NAD(P)-bd_dom_sf"/>
</dbReference>
<keyword evidence="2" id="KW-0808">Transferase</keyword>
<dbReference type="EMBL" id="VRZA01000001">
    <property type="protein sequence ID" value="TXS96171.1"/>
    <property type="molecule type" value="Genomic_DNA"/>
</dbReference>
<name>A0A5C9AA56_9GAMM</name>
<dbReference type="Gene3D" id="3.40.50.720">
    <property type="entry name" value="NAD(P)-binding Rossmann-like Domain"/>
    <property type="match status" value="1"/>
</dbReference>
<dbReference type="AlphaFoldDB" id="A0A5C9AA56"/>
<reference evidence="2 3" key="1">
    <citation type="submission" date="2019-08" db="EMBL/GenBank/DDBJ databases">
        <title>Parahaliea maris sp. nov., isolated from the surface seawater.</title>
        <authorList>
            <person name="Liu Y."/>
        </authorList>
    </citation>
    <scope>NUCLEOTIDE SEQUENCE [LARGE SCALE GENOMIC DNA]</scope>
    <source>
        <strain evidence="2 3">HSLHS9</strain>
    </source>
</reference>
<evidence type="ECO:0000313" key="3">
    <source>
        <dbReference type="Proteomes" id="UP000321039"/>
    </source>
</evidence>
<dbReference type="InterPro" id="IPR045760">
    <property type="entry name" value="DAP_DH_C"/>
</dbReference>
<gene>
    <name evidence="2" type="ORF">FV139_01305</name>
</gene>
<proteinExistence type="predicted"/>
<dbReference type="Proteomes" id="UP000321039">
    <property type="component" value="Unassembled WGS sequence"/>
</dbReference>
<dbReference type="SUPFAM" id="SSF51735">
    <property type="entry name" value="NAD(P)-binding Rossmann-fold domains"/>
    <property type="match status" value="1"/>
</dbReference>
<protein>
    <submittedName>
        <fullName evidence="2">Diacylglycerol kinase</fullName>
    </submittedName>
</protein>
<dbReference type="CDD" id="cd24146">
    <property type="entry name" value="nat-AmDH_N_like"/>
    <property type="match status" value="1"/>
</dbReference>
<sequence length="354" mass="37901">MYRVIQWSTGNVGQYALRSIAVHPELELVGLWVHSKDKVGRDAASFAGGEPTGILSTDDADALLAMDADCVCFTAAADTRMEAAVDDLCRILEAGKNVVASSPVALIHQDGLGPEVRQRLEAACQQGGASLFVNGIDPGWANDIFPLTFTGIVERWSSVRIQEIVNYATYDQPDIIFGGMGFGGPLDNDNVFGPPGTLPLMWGGTVRLIAEGLGVELDEIRETWERAPTPFSFDALGRTIEKGTCAAVRFEVQGIVGGQPRIVVEHVTRMHDDVVPDWPQGHGYVLNVKGEPNLECRFDMYDSTGDTALAGTGLTATRITNAIPAVCQARTGFLSALDLPLVTGKGLLDESMAP</sequence>
<keyword evidence="2" id="KW-0418">Kinase</keyword>
<evidence type="ECO:0000313" key="2">
    <source>
        <dbReference type="EMBL" id="TXS96171.1"/>
    </source>
</evidence>
<evidence type="ECO:0000259" key="1">
    <source>
        <dbReference type="Pfam" id="PF19328"/>
    </source>
</evidence>
<feature type="domain" description="2,4-diaminopentanoate dehydrogenase C-terminal" evidence="1">
    <location>
        <begin position="205"/>
        <end position="343"/>
    </location>
</feature>
<dbReference type="Pfam" id="PF19328">
    <property type="entry name" value="DAP_DH_C"/>
    <property type="match status" value="1"/>
</dbReference>
<comment type="caution">
    <text evidence="2">The sequence shown here is derived from an EMBL/GenBank/DDBJ whole genome shotgun (WGS) entry which is preliminary data.</text>
</comment>